<organism evidence="1 2">
    <name type="scientific">Genlisea aurea</name>
    <dbReference type="NCBI Taxonomy" id="192259"/>
    <lineage>
        <taxon>Eukaryota</taxon>
        <taxon>Viridiplantae</taxon>
        <taxon>Streptophyta</taxon>
        <taxon>Embryophyta</taxon>
        <taxon>Tracheophyta</taxon>
        <taxon>Spermatophyta</taxon>
        <taxon>Magnoliopsida</taxon>
        <taxon>eudicotyledons</taxon>
        <taxon>Gunneridae</taxon>
        <taxon>Pentapetalae</taxon>
        <taxon>asterids</taxon>
        <taxon>lamiids</taxon>
        <taxon>Lamiales</taxon>
        <taxon>Lentibulariaceae</taxon>
        <taxon>Genlisea</taxon>
    </lineage>
</organism>
<accession>S8BZ07</accession>
<evidence type="ECO:0000313" key="2">
    <source>
        <dbReference type="Proteomes" id="UP000015453"/>
    </source>
</evidence>
<dbReference type="EMBL" id="AUSU01010312">
    <property type="protein sequence ID" value="EPS57361.1"/>
    <property type="molecule type" value="Genomic_DNA"/>
</dbReference>
<keyword evidence="2" id="KW-1185">Reference proteome</keyword>
<evidence type="ECO:0000313" key="1">
    <source>
        <dbReference type="EMBL" id="EPS57361.1"/>
    </source>
</evidence>
<dbReference type="Proteomes" id="UP000015453">
    <property type="component" value="Unassembled WGS sequence"/>
</dbReference>
<proteinExistence type="predicted"/>
<comment type="caution">
    <text evidence="1">The sequence shown here is derived from an EMBL/GenBank/DDBJ whole genome shotgun (WGS) entry which is preliminary data.</text>
</comment>
<dbReference type="AlphaFoldDB" id="S8BZ07"/>
<reference evidence="1 2" key="1">
    <citation type="journal article" date="2013" name="BMC Genomics">
        <title>The miniature genome of a carnivorous plant Genlisea aurea contains a low number of genes and short non-coding sequences.</title>
        <authorList>
            <person name="Leushkin E.V."/>
            <person name="Sutormin R.A."/>
            <person name="Nabieva E.R."/>
            <person name="Penin A.A."/>
            <person name="Kondrashov A.S."/>
            <person name="Logacheva M.D."/>
        </authorList>
    </citation>
    <scope>NUCLEOTIDE SEQUENCE [LARGE SCALE GENOMIC DNA]</scope>
</reference>
<protein>
    <submittedName>
        <fullName evidence="1">Uncharacterized protein</fullName>
    </submittedName>
</protein>
<sequence>MDLDEVRGDGSQGRLKGPGALRLVIQGGPLFREKVVSKISHDILQCFRVCLRCI</sequence>
<gene>
    <name evidence="1" type="ORF">M569_17457</name>
</gene>
<name>S8BZ07_9LAMI</name>